<dbReference type="NCBIfam" id="TIGR02593">
    <property type="entry name" value="CRISPR_cas5"/>
    <property type="match status" value="1"/>
</dbReference>
<dbReference type="GO" id="GO:0051607">
    <property type="term" value="P:defense response to virus"/>
    <property type="evidence" value="ECO:0007669"/>
    <property type="project" value="UniProtKB-KW"/>
</dbReference>
<dbReference type="InterPro" id="IPR013422">
    <property type="entry name" value="CRISPR-assoc_prot_Cas5_N"/>
</dbReference>
<dbReference type="Gene3D" id="3.30.70.2660">
    <property type="match status" value="1"/>
</dbReference>
<name>A0A9W6LJE5_9BACT</name>
<evidence type="ECO:0008006" key="4">
    <source>
        <dbReference type="Google" id="ProtNLM"/>
    </source>
</evidence>
<sequence length="265" mass="31278">MIKQVLKVKIYQPDAHYRIPFSFQRRFTYPIPPFSTVKGLICNIIGIRDDNDTRLNKIRDGLSLAIYGRYETLVKEYTWFRNLEKDSHKNRFHTAENRHLDGVPQHPGGQIPVTVDVLHNVNLLIYFYHPDNKFLQDIKNAFQNPSDRSSILHLGRAEDWLVINEIKLVELKRKFARQIPYFAWIPARDFVDNSFIVEAYEDFFNSLDGNLFRLPTFYDISNNQRIFNDYVNVKLHEGGSFKRYVFFVDESENDLPIILSKLRGS</sequence>
<dbReference type="InterPro" id="IPR021124">
    <property type="entry name" value="CRISPR-assoc_prot_Cas5"/>
</dbReference>
<dbReference type="Proteomes" id="UP001144297">
    <property type="component" value="Unassembled WGS sequence"/>
</dbReference>
<comment type="caution">
    <text evidence="2">The sequence shown here is derived from an EMBL/GenBank/DDBJ whole genome shotgun (WGS) entry which is preliminary data.</text>
</comment>
<dbReference type="InterPro" id="IPR013337">
    <property type="entry name" value="CRISPR-assoc_prot_Cas5_Tneap"/>
</dbReference>
<dbReference type="NCBIfam" id="TIGR01895">
    <property type="entry name" value="cas_Cas5t"/>
    <property type="match status" value="1"/>
</dbReference>
<proteinExistence type="predicted"/>
<dbReference type="AlphaFoldDB" id="A0A9W6LJE5"/>
<accession>A0A9W6LJE5</accession>
<evidence type="ECO:0000313" key="2">
    <source>
        <dbReference type="EMBL" id="GLI52444.1"/>
    </source>
</evidence>
<evidence type="ECO:0000256" key="1">
    <source>
        <dbReference type="ARBA" id="ARBA00023118"/>
    </source>
</evidence>
<reference evidence="2" key="1">
    <citation type="submission" date="2022-12" db="EMBL/GenBank/DDBJ databases">
        <title>Reference genome sequencing for broad-spectrum identification of bacterial and archaeal isolates by mass spectrometry.</title>
        <authorList>
            <person name="Sekiguchi Y."/>
            <person name="Tourlousse D.M."/>
        </authorList>
    </citation>
    <scope>NUCLEOTIDE SEQUENCE</scope>
    <source>
        <strain evidence="2">TSL-P1</strain>
    </source>
</reference>
<dbReference type="Pfam" id="PF09704">
    <property type="entry name" value="Cas_Cas5d"/>
    <property type="match status" value="1"/>
</dbReference>
<dbReference type="EMBL" id="BSDX01000001">
    <property type="protein sequence ID" value="GLI52444.1"/>
    <property type="molecule type" value="Genomic_DNA"/>
</dbReference>
<organism evidence="2 3">
    <name type="scientific">Thermodesulfovibrio yellowstonii</name>
    <dbReference type="NCBI Taxonomy" id="28262"/>
    <lineage>
        <taxon>Bacteria</taxon>
        <taxon>Pseudomonadati</taxon>
        <taxon>Nitrospirota</taxon>
        <taxon>Thermodesulfovibrionia</taxon>
        <taxon>Thermodesulfovibrionales</taxon>
        <taxon>Thermodesulfovibrionaceae</taxon>
        <taxon>Thermodesulfovibrio</taxon>
    </lineage>
</organism>
<dbReference type="GO" id="GO:0043571">
    <property type="term" value="P:maintenance of CRISPR repeat elements"/>
    <property type="evidence" value="ECO:0007669"/>
    <property type="project" value="InterPro"/>
</dbReference>
<keyword evidence="3" id="KW-1185">Reference proteome</keyword>
<protein>
    <recommendedName>
        <fullName evidence="4">Type I-B CRISPR-associated protein Cas5</fullName>
    </recommendedName>
</protein>
<keyword evidence="1" id="KW-0051">Antiviral defense</keyword>
<gene>
    <name evidence="2" type="ORF">TISLANDTSLP1_01370</name>
</gene>
<evidence type="ECO:0000313" key="3">
    <source>
        <dbReference type="Proteomes" id="UP001144297"/>
    </source>
</evidence>